<evidence type="ECO:0000313" key="3">
    <source>
        <dbReference type="EMBL" id="KAI1693399.1"/>
    </source>
</evidence>
<dbReference type="Gene3D" id="3.50.50.60">
    <property type="entry name" value="FAD/NAD(P)-binding domain"/>
    <property type="match status" value="1"/>
</dbReference>
<dbReference type="InterPro" id="IPR036188">
    <property type="entry name" value="FAD/NAD-bd_sf"/>
</dbReference>
<feature type="compositionally biased region" description="Basic and acidic residues" evidence="1">
    <location>
        <begin position="195"/>
        <end position="206"/>
    </location>
</feature>
<dbReference type="Proteomes" id="UP001201812">
    <property type="component" value="Unassembled WGS sequence"/>
</dbReference>
<feature type="region of interest" description="Disordered" evidence="1">
    <location>
        <begin position="125"/>
        <end position="213"/>
    </location>
</feature>
<accession>A0AAD4MKX3</accession>
<keyword evidence="4" id="KW-1185">Reference proteome</keyword>
<dbReference type="SUPFAM" id="SSF54373">
    <property type="entry name" value="FAD-linked reductases, C-terminal domain"/>
    <property type="match status" value="1"/>
</dbReference>
<gene>
    <name evidence="3" type="ORF">DdX_20680</name>
</gene>
<feature type="compositionally biased region" description="Basic residues" evidence="1">
    <location>
        <begin position="300"/>
        <end position="311"/>
    </location>
</feature>
<dbReference type="GO" id="GO:0071949">
    <property type="term" value="F:FAD binding"/>
    <property type="evidence" value="ECO:0007669"/>
    <property type="project" value="InterPro"/>
</dbReference>
<proteinExistence type="predicted"/>
<sequence>MVYAQHEVIKDLVEVRLASGGDIRFEVSDVSLHGLDSTSPSVRFRQPGGELQTIEADFIAGCDGTQGVSRPSIPKGVLKVFERVYPFGWLGLLCKAPPSSDELIYALSERGFALVSTRSPKCSACTFSASPRTRSRTGRTTASGANCARAWPPRRLGAHRRRDLQQDRRRHAQLRDRADAVRPPVPGRGRGARGAPDRCERPEPGGRRRARSRSCVRGVLQVGPRRPARTLQRHRAAAHLEGAALLLVDDLDAASLPGCRRIPAQGADRGTRLRHRLARRVDRIGGELRRPAVRRIRPLTRARPLAKKRKQKESTHPWAPGHAERRHGDKT</sequence>
<dbReference type="AlphaFoldDB" id="A0AAD4MKX3"/>
<name>A0AAD4MKX3_9BILA</name>
<evidence type="ECO:0000259" key="2">
    <source>
        <dbReference type="Pfam" id="PF01494"/>
    </source>
</evidence>
<reference evidence="3" key="1">
    <citation type="submission" date="2022-01" db="EMBL/GenBank/DDBJ databases">
        <title>Genome Sequence Resource for Two Populations of Ditylenchus destructor, the Migratory Endoparasitic Phytonematode.</title>
        <authorList>
            <person name="Zhang H."/>
            <person name="Lin R."/>
            <person name="Xie B."/>
        </authorList>
    </citation>
    <scope>NUCLEOTIDE SEQUENCE</scope>
    <source>
        <strain evidence="3">BazhouSP</strain>
    </source>
</reference>
<protein>
    <submittedName>
        <fullName evidence="3">FAD binding domain-containing protein</fullName>
    </submittedName>
</protein>
<dbReference type="EMBL" id="JAKKPZ010000634">
    <property type="protein sequence ID" value="KAI1693399.1"/>
    <property type="molecule type" value="Genomic_DNA"/>
</dbReference>
<feature type="region of interest" description="Disordered" evidence="1">
    <location>
        <begin position="300"/>
        <end position="331"/>
    </location>
</feature>
<dbReference type="InterPro" id="IPR002938">
    <property type="entry name" value="FAD-bd"/>
</dbReference>
<dbReference type="SUPFAM" id="SSF51905">
    <property type="entry name" value="FAD/NAD(P)-binding domain"/>
    <property type="match status" value="1"/>
</dbReference>
<feature type="compositionally biased region" description="Low complexity" evidence="1">
    <location>
        <begin position="128"/>
        <end position="145"/>
    </location>
</feature>
<evidence type="ECO:0000313" key="4">
    <source>
        <dbReference type="Proteomes" id="UP001201812"/>
    </source>
</evidence>
<comment type="caution">
    <text evidence="3">The sequence shown here is derived from an EMBL/GenBank/DDBJ whole genome shotgun (WGS) entry which is preliminary data.</text>
</comment>
<evidence type="ECO:0000256" key="1">
    <source>
        <dbReference type="SAM" id="MobiDB-lite"/>
    </source>
</evidence>
<organism evidence="3 4">
    <name type="scientific">Ditylenchus destructor</name>
    <dbReference type="NCBI Taxonomy" id="166010"/>
    <lineage>
        <taxon>Eukaryota</taxon>
        <taxon>Metazoa</taxon>
        <taxon>Ecdysozoa</taxon>
        <taxon>Nematoda</taxon>
        <taxon>Chromadorea</taxon>
        <taxon>Rhabditida</taxon>
        <taxon>Tylenchina</taxon>
        <taxon>Tylenchomorpha</taxon>
        <taxon>Sphaerularioidea</taxon>
        <taxon>Anguinidae</taxon>
        <taxon>Anguininae</taxon>
        <taxon>Ditylenchus</taxon>
    </lineage>
</organism>
<feature type="domain" description="FAD-binding" evidence="2">
    <location>
        <begin position="2"/>
        <end position="152"/>
    </location>
</feature>
<feature type="compositionally biased region" description="Basic and acidic residues" evidence="1">
    <location>
        <begin position="163"/>
        <end position="180"/>
    </location>
</feature>
<dbReference type="Pfam" id="PF01494">
    <property type="entry name" value="FAD_binding_3"/>
    <property type="match status" value="1"/>
</dbReference>
<feature type="compositionally biased region" description="Basic and acidic residues" evidence="1">
    <location>
        <begin position="322"/>
        <end position="331"/>
    </location>
</feature>